<gene>
    <name evidence="2" type="ORF">SAMN04488035_2627</name>
</gene>
<reference evidence="3" key="1">
    <citation type="submission" date="2016-10" db="EMBL/GenBank/DDBJ databases">
        <authorList>
            <person name="Varghese N."/>
            <person name="Submissions S."/>
        </authorList>
    </citation>
    <scope>NUCLEOTIDE SEQUENCE [LARGE SCALE GENOMIC DNA]</scope>
    <source>
        <strain evidence="3">DSM 19083</strain>
    </source>
</reference>
<evidence type="ECO:0000313" key="3">
    <source>
        <dbReference type="Proteomes" id="UP000198520"/>
    </source>
</evidence>
<dbReference type="Pfam" id="PF00313">
    <property type="entry name" value="CSD"/>
    <property type="match status" value="1"/>
</dbReference>
<dbReference type="EMBL" id="FONZ01000006">
    <property type="protein sequence ID" value="SFF35436.1"/>
    <property type="molecule type" value="Genomic_DNA"/>
</dbReference>
<dbReference type="Proteomes" id="UP000198520">
    <property type="component" value="Unassembled WGS sequence"/>
</dbReference>
<proteinExistence type="predicted"/>
<name>A0A1I2I3F7_9MICO</name>
<dbReference type="GO" id="GO:0003676">
    <property type="term" value="F:nucleic acid binding"/>
    <property type="evidence" value="ECO:0007669"/>
    <property type="project" value="InterPro"/>
</dbReference>
<accession>A0A1I2I3F7</accession>
<dbReference type="AlphaFoldDB" id="A0A1I2I3F7"/>
<dbReference type="InterPro" id="IPR012340">
    <property type="entry name" value="NA-bd_OB-fold"/>
</dbReference>
<dbReference type="Gene3D" id="2.40.50.140">
    <property type="entry name" value="Nucleic acid-binding proteins"/>
    <property type="match status" value="1"/>
</dbReference>
<dbReference type="SUPFAM" id="SSF50249">
    <property type="entry name" value="Nucleic acid-binding proteins"/>
    <property type="match status" value="1"/>
</dbReference>
<organism evidence="2 3">
    <name type="scientific">Flavimobilis marinus</name>
    <dbReference type="NCBI Taxonomy" id="285351"/>
    <lineage>
        <taxon>Bacteria</taxon>
        <taxon>Bacillati</taxon>
        <taxon>Actinomycetota</taxon>
        <taxon>Actinomycetes</taxon>
        <taxon>Micrococcales</taxon>
        <taxon>Jonesiaceae</taxon>
        <taxon>Flavimobilis</taxon>
    </lineage>
</organism>
<feature type="domain" description="CSD" evidence="1">
    <location>
        <begin position="4"/>
        <end position="60"/>
    </location>
</feature>
<protein>
    <submittedName>
        <fullName evidence="2">Cold shock protein, CspA family</fullName>
    </submittedName>
</protein>
<dbReference type="OrthoDB" id="5195005at2"/>
<evidence type="ECO:0000259" key="1">
    <source>
        <dbReference type="Pfam" id="PF00313"/>
    </source>
</evidence>
<evidence type="ECO:0000313" key="2">
    <source>
        <dbReference type="EMBL" id="SFF35436.1"/>
    </source>
</evidence>
<dbReference type="InterPro" id="IPR002059">
    <property type="entry name" value="CSP_DNA-bd"/>
</dbReference>
<dbReference type="STRING" id="285351.SAMN04488035_2627"/>
<keyword evidence="3" id="KW-1185">Reference proteome</keyword>
<dbReference type="RefSeq" id="WP_093379681.1">
    <property type="nucleotide sequence ID" value="NZ_BNAN01000001.1"/>
</dbReference>
<sequence length="173" mass="18908">MGSRGRVREWHDEEGWGVIDSPATPGGCWAHFSAIEMDGYRALAADDEVEVDVEAADQHGYAYRAVAVRLPGRTEHSEVRRLDRDQVRAFRSGFHVAFFPHDGQEWPAGEVDDLADAAASVLARGGSVDAAVEALRAALRSSRDEELQPDAARLARALEKLWRSVAGRVGDEA</sequence>